<dbReference type="Proteomes" id="UP000538666">
    <property type="component" value="Unassembled WGS sequence"/>
</dbReference>
<dbReference type="Gene3D" id="3.30.530.20">
    <property type="match status" value="1"/>
</dbReference>
<dbReference type="AlphaFoldDB" id="A0A841JP64"/>
<evidence type="ECO:0000313" key="3">
    <source>
        <dbReference type="Proteomes" id="UP000538666"/>
    </source>
</evidence>
<dbReference type="RefSeq" id="WP_156186204.1">
    <property type="nucleotide sequence ID" value="NZ_JACHEK010000002.1"/>
</dbReference>
<accession>A0A841JP64</accession>
<organism evidence="2 3">
    <name type="scientific">Silvibacterium bohemicum</name>
    <dbReference type="NCBI Taxonomy" id="1577686"/>
    <lineage>
        <taxon>Bacteria</taxon>
        <taxon>Pseudomonadati</taxon>
        <taxon>Acidobacteriota</taxon>
        <taxon>Terriglobia</taxon>
        <taxon>Terriglobales</taxon>
        <taxon>Acidobacteriaceae</taxon>
        <taxon>Silvibacterium</taxon>
    </lineage>
</organism>
<protein>
    <submittedName>
        <fullName evidence="2">Uncharacterized protein</fullName>
    </submittedName>
</protein>
<keyword evidence="1" id="KW-0732">Signal</keyword>
<sequence length="116" mass="12931">MEILRRWAALLAAAIFSMNGYAQAPAHQGPTLNGDGAQRDNQIHWSRGFEPEHADLSAHNEIDIHARCEIAFPNLVDAEDWPAWYSNSKDVKVLNTPDQRHTTLPGKIDCSRSANV</sequence>
<comment type="caution">
    <text evidence="2">The sequence shown here is derived from an EMBL/GenBank/DDBJ whole genome shotgun (WGS) entry which is preliminary data.</text>
</comment>
<evidence type="ECO:0000256" key="1">
    <source>
        <dbReference type="SAM" id="SignalP"/>
    </source>
</evidence>
<keyword evidence="3" id="KW-1185">Reference proteome</keyword>
<proteinExistence type="predicted"/>
<feature type="chain" id="PRO_5032715357" evidence="1">
    <location>
        <begin position="23"/>
        <end position="116"/>
    </location>
</feature>
<dbReference type="OrthoDB" id="838646at2"/>
<gene>
    <name evidence="2" type="ORF">HNQ77_001096</name>
</gene>
<feature type="signal peptide" evidence="1">
    <location>
        <begin position="1"/>
        <end position="22"/>
    </location>
</feature>
<name>A0A841JP64_9BACT</name>
<reference evidence="2 3" key="1">
    <citation type="submission" date="2020-08" db="EMBL/GenBank/DDBJ databases">
        <title>Genomic Encyclopedia of Type Strains, Phase IV (KMG-IV): sequencing the most valuable type-strain genomes for metagenomic binning, comparative biology and taxonomic classification.</title>
        <authorList>
            <person name="Goeker M."/>
        </authorList>
    </citation>
    <scope>NUCLEOTIDE SEQUENCE [LARGE SCALE GENOMIC DNA]</scope>
    <source>
        <strain evidence="2 3">DSM 103733</strain>
    </source>
</reference>
<dbReference type="InterPro" id="IPR023393">
    <property type="entry name" value="START-like_dom_sf"/>
</dbReference>
<dbReference type="EMBL" id="JACHEK010000002">
    <property type="protein sequence ID" value="MBB6143152.1"/>
    <property type="molecule type" value="Genomic_DNA"/>
</dbReference>
<evidence type="ECO:0000313" key="2">
    <source>
        <dbReference type="EMBL" id="MBB6143152.1"/>
    </source>
</evidence>